<evidence type="ECO:0000256" key="2">
    <source>
        <dbReference type="ARBA" id="ARBA00023125"/>
    </source>
</evidence>
<dbReference type="PANTHER" id="PTHR30055">
    <property type="entry name" value="HTH-TYPE TRANSCRIPTIONAL REGULATOR RUTR"/>
    <property type="match status" value="1"/>
</dbReference>
<feature type="DNA-binding region" description="H-T-H motif" evidence="4">
    <location>
        <begin position="28"/>
        <end position="47"/>
    </location>
</feature>
<dbReference type="InterPro" id="IPR050109">
    <property type="entry name" value="HTH-type_TetR-like_transc_reg"/>
</dbReference>
<gene>
    <name evidence="6" type="ORF">JOE66_002854</name>
</gene>
<organism evidence="6 7">
    <name type="scientific">Subtercola frigoramans</name>
    <dbReference type="NCBI Taxonomy" id="120298"/>
    <lineage>
        <taxon>Bacteria</taxon>
        <taxon>Bacillati</taxon>
        <taxon>Actinomycetota</taxon>
        <taxon>Actinomycetes</taxon>
        <taxon>Micrococcales</taxon>
        <taxon>Microbacteriaceae</taxon>
        <taxon>Subtercola</taxon>
    </lineage>
</organism>
<dbReference type="Pfam" id="PF17937">
    <property type="entry name" value="TetR_C_28"/>
    <property type="match status" value="1"/>
</dbReference>
<dbReference type="SUPFAM" id="SSF46689">
    <property type="entry name" value="Homeodomain-like"/>
    <property type="match status" value="1"/>
</dbReference>
<dbReference type="Proteomes" id="UP000776164">
    <property type="component" value="Unassembled WGS sequence"/>
</dbReference>
<dbReference type="PANTHER" id="PTHR30055:SF234">
    <property type="entry name" value="HTH-TYPE TRANSCRIPTIONAL REGULATOR BETI"/>
    <property type="match status" value="1"/>
</dbReference>
<feature type="domain" description="HTH tetR-type" evidence="5">
    <location>
        <begin position="5"/>
        <end position="65"/>
    </location>
</feature>
<accession>A0ABS2L7Z6</accession>
<dbReference type="PRINTS" id="PR00455">
    <property type="entry name" value="HTHTETR"/>
</dbReference>
<reference evidence="6 7" key="1">
    <citation type="submission" date="2021-01" db="EMBL/GenBank/DDBJ databases">
        <title>Sequencing the genomes of 1000 actinobacteria strains.</title>
        <authorList>
            <person name="Klenk H.-P."/>
        </authorList>
    </citation>
    <scope>NUCLEOTIDE SEQUENCE [LARGE SCALE GENOMIC DNA]</scope>
    <source>
        <strain evidence="6 7">DSM 13057</strain>
    </source>
</reference>
<evidence type="ECO:0000256" key="4">
    <source>
        <dbReference type="PROSITE-ProRule" id="PRU00335"/>
    </source>
</evidence>
<dbReference type="RefSeq" id="WP_205110490.1">
    <property type="nucleotide sequence ID" value="NZ_BAAAHT010000014.1"/>
</dbReference>
<keyword evidence="7" id="KW-1185">Reference proteome</keyword>
<evidence type="ECO:0000313" key="7">
    <source>
        <dbReference type="Proteomes" id="UP000776164"/>
    </source>
</evidence>
<dbReference type="EMBL" id="JAFBBU010000001">
    <property type="protein sequence ID" value="MBM7473220.1"/>
    <property type="molecule type" value="Genomic_DNA"/>
</dbReference>
<dbReference type="InterPro" id="IPR001647">
    <property type="entry name" value="HTH_TetR"/>
</dbReference>
<proteinExistence type="predicted"/>
<dbReference type="PROSITE" id="PS50977">
    <property type="entry name" value="HTH_TETR_2"/>
    <property type="match status" value="1"/>
</dbReference>
<dbReference type="InterPro" id="IPR009057">
    <property type="entry name" value="Homeodomain-like_sf"/>
</dbReference>
<keyword evidence="1" id="KW-0805">Transcription regulation</keyword>
<name>A0ABS2L7Z6_9MICO</name>
<dbReference type="Gene3D" id="1.10.357.10">
    <property type="entry name" value="Tetracycline Repressor, domain 2"/>
    <property type="match status" value="1"/>
</dbReference>
<evidence type="ECO:0000259" key="5">
    <source>
        <dbReference type="PROSITE" id="PS50977"/>
    </source>
</evidence>
<evidence type="ECO:0000256" key="3">
    <source>
        <dbReference type="ARBA" id="ARBA00023163"/>
    </source>
</evidence>
<keyword evidence="2 4" id="KW-0238">DNA-binding</keyword>
<protein>
    <submittedName>
        <fullName evidence="6">AcrR family transcriptional regulator</fullName>
    </submittedName>
</protein>
<sequence>MTSAPSARDRVLDAFETILINQGERAATLDAVAAEAGVSKGGLLYHFGSKEALVDGLIERLSALVTEDVENIRTAEAGVVDYFIRSSVNIESPLDRAIISATRLAQGSQPKAQEALKSMQRDWFDVLAAAVGDDAVARTIMLISDGLYYNSALLPPALTETSSRVTANMDELVAIAEGLVASRRTGTKQPH</sequence>
<evidence type="ECO:0000256" key="1">
    <source>
        <dbReference type="ARBA" id="ARBA00023015"/>
    </source>
</evidence>
<comment type="caution">
    <text evidence="6">The sequence shown here is derived from an EMBL/GenBank/DDBJ whole genome shotgun (WGS) entry which is preliminary data.</text>
</comment>
<dbReference type="Pfam" id="PF00440">
    <property type="entry name" value="TetR_N"/>
    <property type="match status" value="1"/>
</dbReference>
<evidence type="ECO:0000313" key="6">
    <source>
        <dbReference type="EMBL" id="MBM7473220.1"/>
    </source>
</evidence>
<keyword evidence="3" id="KW-0804">Transcription</keyword>
<dbReference type="InterPro" id="IPR041479">
    <property type="entry name" value="TetR_CgmR_C"/>
</dbReference>